<evidence type="ECO:0000256" key="9">
    <source>
        <dbReference type="ARBA" id="ARBA00023001"/>
    </source>
</evidence>
<dbReference type="OrthoDB" id="416222at2759"/>
<feature type="chain" id="PRO_5004556632" description="Probable beta-glucosidase G" evidence="19">
    <location>
        <begin position="21"/>
        <end position="792"/>
    </location>
</feature>
<dbReference type="GeneID" id="19306285"/>
<dbReference type="SMART" id="SM01217">
    <property type="entry name" value="Fn3_like"/>
    <property type="match status" value="1"/>
</dbReference>
<evidence type="ECO:0000313" key="22">
    <source>
        <dbReference type="Proteomes" id="UP000030669"/>
    </source>
</evidence>
<dbReference type="AlphaFoldDB" id="S7RIM4"/>
<evidence type="ECO:0000256" key="8">
    <source>
        <dbReference type="ARBA" id="ARBA00022801"/>
    </source>
</evidence>
<evidence type="ECO:0000256" key="15">
    <source>
        <dbReference type="ARBA" id="ARBA00039579"/>
    </source>
</evidence>
<comment type="subcellular location">
    <subcellularLocation>
        <location evidence="2">Secreted</location>
    </subcellularLocation>
</comment>
<evidence type="ECO:0000256" key="17">
    <source>
        <dbReference type="ARBA" id="ARBA00041601"/>
    </source>
</evidence>
<evidence type="ECO:0000259" key="20">
    <source>
        <dbReference type="SMART" id="SM01217"/>
    </source>
</evidence>
<dbReference type="OMA" id="VEANTMQ"/>
<dbReference type="Proteomes" id="UP000030669">
    <property type="component" value="Unassembled WGS sequence"/>
</dbReference>
<dbReference type="FunFam" id="2.60.40.10:FF:000757">
    <property type="entry name" value="Beta-glucosidase G"/>
    <property type="match status" value="1"/>
</dbReference>
<dbReference type="FunFam" id="3.20.20.300:FF:000002">
    <property type="entry name" value="Probable beta-glucosidase"/>
    <property type="match status" value="1"/>
</dbReference>
<dbReference type="SUPFAM" id="SSF52279">
    <property type="entry name" value="Beta-D-glucan exohydrolase, C-terminal domain"/>
    <property type="match status" value="1"/>
</dbReference>
<reference evidence="21 22" key="1">
    <citation type="journal article" date="2012" name="Science">
        <title>The Paleozoic origin of enzymatic lignin decomposition reconstructed from 31 fungal genomes.</title>
        <authorList>
            <person name="Floudas D."/>
            <person name="Binder M."/>
            <person name="Riley R."/>
            <person name="Barry K."/>
            <person name="Blanchette R.A."/>
            <person name="Henrissat B."/>
            <person name="Martinez A.T."/>
            <person name="Otillar R."/>
            <person name="Spatafora J.W."/>
            <person name="Yadav J.S."/>
            <person name="Aerts A."/>
            <person name="Benoit I."/>
            <person name="Boyd A."/>
            <person name="Carlson A."/>
            <person name="Copeland A."/>
            <person name="Coutinho P.M."/>
            <person name="de Vries R.P."/>
            <person name="Ferreira P."/>
            <person name="Findley K."/>
            <person name="Foster B."/>
            <person name="Gaskell J."/>
            <person name="Glotzer D."/>
            <person name="Gorecki P."/>
            <person name="Heitman J."/>
            <person name="Hesse C."/>
            <person name="Hori C."/>
            <person name="Igarashi K."/>
            <person name="Jurgens J.A."/>
            <person name="Kallen N."/>
            <person name="Kersten P."/>
            <person name="Kohler A."/>
            <person name="Kuees U."/>
            <person name="Kumar T.K.A."/>
            <person name="Kuo A."/>
            <person name="LaButti K."/>
            <person name="Larrondo L.F."/>
            <person name="Lindquist E."/>
            <person name="Ling A."/>
            <person name="Lombard V."/>
            <person name="Lucas S."/>
            <person name="Lundell T."/>
            <person name="Martin R."/>
            <person name="McLaughlin D.J."/>
            <person name="Morgenstern I."/>
            <person name="Morin E."/>
            <person name="Murat C."/>
            <person name="Nagy L.G."/>
            <person name="Nolan M."/>
            <person name="Ohm R.A."/>
            <person name="Patyshakuliyeva A."/>
            <person name="Rokas A."/>
            <person name="Ruiz-Duenas F.J."/>
            <person name="Sabat G."/>
            <person name="Salamov A."/>
            <person name="Samejima M."/>
            <person name="Schmutz J."/>
            <person name="Slot J.C."/>
            <person name="St John F."/>
            <person name="Stenlid J."/>
            <person name="Sun H."/>
            <person name="Sun S."/>
            <person name="Syed K."/>
            <person name="Tsang A."/>
            <person name="Wiebenga A."/>
            <person name="Young D."/>
            <person name="Pisabarro A."/>
            <person name="Eastwood D.C."/>
            <person name="Martin F."/>
            <person name="Cullen D."/>
            <person name="Grigoriev I.V."/>
            <person name="Hibbett D.S."/>
        </authorList>
    </citation>
    <scope>NUCLEOTIDE SEQUENCE [LARGE SCALE GENOMIC DNA]</scope>
    <source>
        <strain evidence="21 22">ATCC 11539</strain>
    </source>
</reference>
<dbReference type="InterPro" id="IPR050288">
    <property type="entry name" value="Cellulose_deg_GH3"/>
</dbReference>
<evidence type="ECO:0000256" key="12">
    <source>
        <dbReference type="ARBA" id="ARBA00023295"/>
    </source>
</evidence>
<evidence type="ECO:0000256" key="10">
    <source>
        <dbReference type="ARBA" id="ARBA00023180"/>
    </source>
</evidence>
<evidence type="ECO:0000256" key="6">
    <source>
        <dbReference type="ARBA" id="ARBA00022525"/>
    </source>
</evidence>
<evidence type="ECO:0000256" key="11">
    <source>
        <dbReference type="ARBA" id="ARBA00023277"/>
    </source>
</evidence>
<feature type="signal peptide" evidence="19">
    <location>
        <begin position="1"/>
        <end position="20"/>
    </location>
</feature>
<sequence length="792" mass="85463">MFFASYQVLCLTLLVSRSVAQSWDSGNYSFSPPVYPSPHATGAGDWKAAFARADSFVSQLTLEEKAEMVTGTPGPCVGNIPPIPRLGFNGLCIQDGPLAIRQADYASVFPAGIAAAASWDRDLIRQRGVQMGEEFRGKGAHVVLGPVAGPLGRSALGGRNWEGFSPDPYLTGVAMEHTIKGIQSAGVQACAKHYIGNEQETQRVPSVGADNSTIEAYSSNIDDRAFHELYSWPFADSVRAGVASVMCSYNRLNQSYGCQNSKTLNGVLKTEFGFQGYVMSDWGATLSGVPAIEAGLDMNMPGGIAFTSATPSYFGANITIAVQNGTLSESRVDDMIRRVLTPYFYLNQDKGYPTVDPSSAGLNALFPQSNWVYHFDLNGTTNRDVRDDHAALIRELGSAAVVLLKNTNNALPLKKPQHIGVFGNDAGDLTNSLYFFIGNFGGQYEYGTQPVGGGSGTGRLSYVVPPLDAIKARARKDGALVQYILNNTMASTDLTTLWPPAQELDVCLVFLKTWATENFDRSSLEVDWDGNAVVENVANNCSNTVVISHSGGVNTLPFASHSNVTAILAAHYPGEESGNSIVDILYGDVNPSGKLPYTIAYNESDYNAPILNVTNPGPNDWQLNYTESLLIDYRYFDYNNKSVLYEFGYGLSYTNFSLSGLAVKKVSSGDLTALPPPVKVVPGGNPSLWEPVLKVSTKVSNTGAVKGATVPQLYLTFPATVPSGTPLRQLRGFEKVNLSPGESSSVQFLLTRRDISYWDVEAQQWRIPEGGLTLSVGFSSRDIKHTTTVRAL</sequence>
<evidence type="ECO:0000256" key="7">
    <source>
        <dbReference type="ARBA" id="ARBA00022729"/>
    </source>
</evidence>
<dbReference type="EC" id="3.2.1.21" evidence="5"/>
<evidence type="ECO:0000256" key="19">
    <source>
        <dbReference type="SAM" id="SignalP"/>
    </source>
</evidence>
<evidence type="ECO:0000256" key="3">
    <source>
        <dbReference type="ARBA" id="ARBA00004987"/>
    </source>
</evidence>
<dbReference type="RefSeq" id="XP_007867251.1">
    <property type="nucleotide sequence ID" value="XM_007869060.1"/>
</dbReference>
<dbReference type="InterPro" id="IPR013783">
    <property type="entry name" value="Ig-like_fold"/>
</dbReference>
<evidence type="ECO:0000256" key="2">
    <source>
        <dbReference type="ARBA" id="ARBA00004613"/>
    </source>
</evidence>
<dbReference type="Gene3D" id="3.20.20.300">
    <property type="entry name" value="Glycoside hydrolase, family 3, N-terminal domain"/>
    <property type="match status" value="1"/>
</dbReference>
<dbReference type="SUPFAM" id="SSF51445">
    <property type="entry name" value="(Trans)glycosidases"/>
    <property type="match status" value="1"/>
</dbReference>
<comment type="function">
    <text evidence="14">Beta-glucosidases are one of a number of cellulolytic enzymes involved in the degradation of cellulosic biomass. Catalyzes the last step releasing glucose from the inhibitory cellobiose.</text>
</comment>
<dbReference type="GO" id="GO:0008422">
    <property type="term" value="F:beta-glucosidase activity"/>
    <property type="evidence" value="ECO:0007669"/>
    <property type="project" value="UniProtKB-EC"/>
</dbReference>
<dbReference type="EMBL" id="KB469304">
    <property type="protein sequence ID" value="EPQ54185.1"/>
    <property type="molecule type" value="Genomic_DNA"/>
</dbReference>
<dbReference type="Gene3D" id="2.60.40.10">
    <property type="entry name" value="Immunoglobulins"/>
    <property type="match status" value="1"/>
</dbReference>
<keyword evidence="11" id="KW-0119">Carbohydrate metabolism</keyword>
<dbReference type="InterPro" id="IPR036881">
    <property type="entry name" value="Glyco_hydro_3_C_sf"/>
</dbReference>
<dbReference type="Pfam" id="PF00933">
    <property type="entry name" value="Glyco_hydro_3"/>
    <property type="match status" value="1"/>
</dbReference>
<gene>
    <name evidence="21" type="ORF">GLOTRDRAFT_44548</name>
</gene>
<dbReference type="PANTHER" id="PTHR42715">
    <property type="entry name" value="BETA-GLUCOSIDASE"/>
    <property type="match status" value="1"/>
</dbReference>
<name>S7RIM4_GLOTA</name>
<evidence type="ECO:0000313" key="21">
    <source>
        <dbReference type="EMBL" id="EPQ54185.1"/>
    </source>
</evidence>
<dbReference type="InterPro" id="IPR017853">
    <property type="entry name" value="GH"/>
</dbReference>
<protein>
    <recommendedName>
        <fullName evidence="15">Probable beta-glucosidase G</fullName>
        <ecNumber evidence="5">3.2.1.21</ecNumber>
    </recommendedName>
    <alternativeName>
        <fullName evidence="16">Beta-D-glucoside glucohydrolase G</fullName>
    </alternativeName>
    <alternativeName>
        <fullName evidence="17">Cellobiase G</fullName>
    </alternativeName>
    <alternativeName>
        <fullName evidence="18">Gentiobiase G</fullName>
    </alternativeName>
</protein>
<comment type="pathway">
    <text evidence="3">Glycan metabolism; cellulose degradation.</text>
</comment>
<dbReference type="Pfam" id="PF01915">
    <property type="entry name" value="Glyco_hydro_3_C"/>
    <property type="match status" value="1"/>
</dbReference>
<keyword evidence="9" id="KW-0136">Cellulose degradation</keyword>
<evidence type="ECO:0000256" key="18">
    <source>
        <dbReference type="ARBA" id="ARBA00041808"/>
    </source>
</evidence>
<keyword evidence="10" id="KW-0325">Glycoprotein</keyword>
<dbReference type="eggNOG" id="ENOG502QR4D">
    <property type="taxonomic scope" value="Eukaryota"/>
</dbReference>
<dbReference type="InterPro" id="IPR002772">
    <property type="entry name" value="Glyco_hydro_3_C"/>
</dbReference>
<dbReference type="Pfam" id="PF14310">
    <property type="entry name" value="Fn3-like"/>
    <property type="match status" value="1"/>
</dbReference>
<proteinExistence type="inferred from homology"/>
<dbReference type="HOGENOM" id="CLU_004542_2_3_1"/>
<comment type="similarity">
    <text evidence="4">Belongs to the glycosyl hydrolase 3 family.</text>
</comment>
<evidence type="ECO:0000256" key="5">
    <source>
        <dbReference type="ARBA" id="ARBA00012744"/>
    </source>
</evidence>
<keyword evidence="13" id="KW-0624">Polysaccharide degradation</keyword>
<keyword evidence="12" id="KW-0326">Glycosidase</keyword>
<evidence type="ECO:0000256" key="4">
    <source>
        <dbReference type="ARBA" id="ARBA00005336"/>
    </source>
</evidence>
<dbReference type="GO" id="GO:0030245">
    <property type="term" value="P:cellulose catabolic process"/>
    <property type="evidence" value="ECO:0007669"/>
    <property type="project" value="UniProtKB-KW"/>
</dbReference>
<evidence type="ECO:0000256" key="1">
    <source>
        <dbReference type="ARBA" id="ARBA00000448"/>
    </source>
</evidence>
<evidence type="ECO:0000256" key="14">
    <source>
        <dbReference type="ARBA" id="ARBA00024983"/>
    </source>
</evidence>
<feature type="domain" description="Fibronectin type III-like" evidence="20">
    <location>
        <begin position="709"/>
        <end position="780"/>
    </location>
</feature>
<keyword evidence="8" id="KW-0378">Hydrolase</keyword>
<dbReference type="Gene3D" id="3.40.50.1700">
    <property type="entry name" value="Glycoside hydrolase family 3 C-terminal domain"/>
    <property type="match status" value="1"/>
</dbReference>
<keyword evidence="7 19" id="KW-0732">Signal</keyword>
<dbReference type="PRINTS" id="PR00133">
    <property type="entry name" value="GLHYDRLASE3"/>
</dbReference>
<dbReference type="InterPro" id="IPR026891">
    <property type="entry name" value="Fn3-like"/>
</dbReference>
<accession>S7RIM4</accession>
<evidence type="ECO:0000256" key="16">
    <source>
        <dbReference type="ARBA" id="ARBA00041276"/>
    </source>
</evidence>
<dbReference type="KEGG" id="gtr:GLOTRDRAFT_44548"/>
<organism evidence="21 22">
    <name type="scientific">Gloeophyllum trabeum (strain ATCC 11539 / FP-39264 / Madison 617)</name>
    <name type="common">Brown rot fungus</name>
    <dbReference type="NCBI Taxonomy" id="670483"/>
    <lineage>
        <taxon>Eukaryota</taxon>
        <taxon>Fungi</taxon>
        <taxon>Dikarya</taxon>
        <taxon>Basidiomycota</taxon>
        <taxon>Agaricomycotina</taxon>
        <taxon>Agaricomycetes</taxon>
        <taxon>Gloeophyllales</taxon>
        <taxon>Gloeophyllaceae</taxon>
        <taxon>Gloeophyllum</taxon>
    </lineage>
</organism>
<keyword evidence="22" id="KW-1185">Reference proteome</keyword>
<dbReference type="InterPro" id="IPR001764">
    <property type="entry name" value="Glyco_hydro_3_N"/>
</dbReference>
<evidence type="ECO:0000256" key="13">
    <source>
        <dbReference type="ARBA" id="ARBA00023326"/>
    </source>
</evidence>
<keyword evidence="6" id="KW-0964">Secreted</keyword>
<dbReference type="GO" id="GO:0005576">
    <property type="term" value="C:extracellular region"/>
    <property type="evidence" value="ECO:0007669"/>
    <property type="project" value="UniProtKB-SubCell"/>
</dbReference>
<dbReference type="STRING" id="670483.S7RIM4"/>
<dbReference type="PANTHER" id="PTHR42715:SF12">
    <property type="entry name" value="BETA-GLUCOSIDASE G-RELATED"/>
    <property type="match status" value="1"/>
</dbReference>
<dbReference type="InterPro" id="IPR036962">
    <property type="entry name" value="Glyco_hydro_3_N_sf"/>
</dbReference>
<comment type="catalytic activity">
    <reaction evidence="1">
        <text>Hydrolysis of terminal, non-reducing beta-D-glucosyl residues with release of beta-D-glucose.</text>
        <dbReference type="EC" id="3.2.1.21"/>
    </reaction>
</comment>